<dbReference type="Pfam" id="PF13472">
    <property type="entry name" value="Lipase_GDSL_2"/>
    <property type="match status" value="1"/>
</dbReference>
<name>A0A4Q1KU80_9FLAO</name>
<dbReference type="Gene3D" id="3.40.50.1110">
    <property type="entry name" value="SGNH hydrolase"/>
    <property type="match status" value="2"/>
</dbReference>
<reference evidence="4" key="1">
    <citation type="submission" date="2019-01" db="EMBL/GenBank/DDBJ databases">
        <title>Cytophagaceae bacterium strain CAR-16.</title>
        <authorList>
            <person name="Chen W.-M."/>
        </authorList>
    </citation>
    <scope>NUCLEOTIDE SEQUENCE [LARGE SCALE GENOMIC DNA]</scope>
    <source>
        <strain evidence="4">ICH-30</strain>
    </source>
</reference>
<proteinExistence type="predicted"/>
<dbReference type="Pfam" id="PF01476">
    <property type="entry name" value="LysM"/>
    <property type="match status" value="1"/>
</dbReference>
<feature type="chain" id="PRO_5020192836" evidence="1">
    <location>
        <begin position="21"/>
        <end position="468"/>
    </location>
</feature>
<protein>
    <submittedName>
        <fullName evidence="3">LysM peptidoglycan-binding domain-containing protein</fullName>
    </submittedName>
</protein>
<evidence type="ECO:0000313" key="3">
    <source>
        <dbReference type="EMBL" id="RXR32959.1"/>
    </source>
</evidence>
<dbReference type="CDD" id="cd00118">
    <property type="entry name" value="LysM"/>
    <property type="match status" value="1"/>
</dbReference>
<comment type="caution">
    <text evidence="3">The sequence shown here is derived from an EMBL/GenBank/DDBJ whole genome shotgun (WGS) entry which is preliminary data.</text>
</comment>
<organism evidence="3 4">
    <name type="scientific">Flavobacterium piscinae</name>
    <dbReference type="NCBI Taxonomy" id="2506424"/>
    <lineage>
        <taxon>Bacteria</taxon>
        <taxon>Pseudomonadati</taxon>
        <taxon>Bacteroidota</taxon>
        <taxon>Flavobacteriia</taxon>
        <taxon>Flavobacteriales</taxon>
        <taxon>Flavobacteriaceae</taxon>
        <taxon>Flavobacterium</taxon>
    </lineage>
</organism>
<dbReference type="PANTHER" id="PTHR30383:SF29">
    <property type="entry name" value="SGNH HYDROLASE-TYPE ESTERASE DOMAIN-CONTAINING PROTEIN"/>
    <property type="match status" value="1"/>
</dbReference>
<dbReference type="EMBL" id="SBKQ01000005">
    <property type="protein sequence ID" value="RXR32959.1"/>
    <property type="molecule type" value="Genomic_DNA"/>
</dbReference>
<evidence type="ECO:0000313" key="4">
    <source>
        <dbReference type="Proteomes" id="UP000289734"/>
    </source>
</evidence>
<dbReference type="Gene3D" id="3.10.350.10">
    <property type="entry name" value="LysM domain"/>
    <property type="match status" value="1"/>
</dbReference>
<gene>
    <name evidence="3" type="ORF">EQG68_05565</name>
</gene>
<dbReference type="AlphaFoldDB" id="A0A4Q1KU80"/>
<keyword evidence="1" id="KW-0732">Signal</keyword>
<dbReference type="InterPro" id="IPR013830">
    <property type="entry name" value="SGNH_hydro"/>
</dbReference>
<dbReference type="SMART" id="SM00257">
    <property type="entry name" value="LysM"/>
    <property type="match status" value="1"/>
</dbReference>
<dbReference type="SUPFAM" id="SSF54106">
    <property type="entry name" value="LysM domain"/>
    <property type="match status" value="1"/>
</dbReference>
<feature type="signal peptide" evidence="1">
    <location>
        <begin position="1"/>
        <end position="20"/>
    </location>
</feature>
<keyword evidence="4" id="KW-1185">Reference proteome</keyword>
<dbReference type="RefSeq" id="WP_129463803.1">
    <property type="nucleotide sequence ID" value="NZ_SBKQ01000005.1"/>
</dbReference>
<dbReference type="PROSITE" id="PS51782">
    <property type="entry name" value="LYSM"/>
    <property type="match status" value="1"/>
</dbReference>
<dbReference type="InterPro" id="IPR018392">
    <property type="entry name" value="LysM"/>
</dbReference>
<dbReference type="InterPro" id="IPR051532">
    <property type="entry name" value="Ester_Hydrolysis_Enzymes"/>
</dbReference>
<dbReference type="InterPro" id="IPR036779">
    <property type="entry name" value="LysM_dom_sf"/>
</dbReference>
<sequence length="468" mass="52409">MFNKILCFLLVGLLHFNVAAQTDSLYVVVDTTAVEIAVNEITNKKALHPLFEKINRIQADKSGKINIVHIGDSHIQADFFSGKFRQNLQQQFGDGGRGFVFPYNLAKTNGPGDIRFSSNEAWESQRNIYADNGNPVGLSGIALWTKNKDFALEMNVKTKESGFSKLKIFTPNNQKMFDVALASKIIQLESDIPKKIVHKIRNGESLSVIADKYNVTIKSIKSANSLKSNNIRAGKTLKIPSNQMEKKVVERSEFIPIETLREEGFHSFASDSLLHKIYLIPALEQTDFALNGLVLENNSPGIIYHTIGVNGAKSSDYNKFPLFFEQLKTLTPDLVIISLGTNESFDKLVTADYFLQLSLMMETIVNQNPSVTILITTPPPSQFKRKFPNTFVADYTKEILAQAELRNYAVWDMFAHFGGLFGINQMVKEGLIGADRVHYTKAGYEKQGQLLTDAFLEALQNYNTETGK</sequence>
<dbReference type="OrthoDB" id="9764375at2"/>
<evidence type="ECO:0000259" key="2">
    <source>
        <dbReference type="PROSITE" id="PS51782"/>
    </source>
</evidence>
<feature type="domain" description="LysM" evidence="2">
    <location>
        <begin position="196"/>
        <end position="239"/>
    </location>
</feature>
<evidence type="ECO:0000256" key="1">
    <source>
        <dbReference type="SAM" id="SignalP"/>
    </source>
</evidence>
<dbReference type="Proteomes" id="UP000289734">
    <property type="component" value="Unassembled WGS sequence"/>
</dbReference>
<dbReference type="InterPro" id="IPR036514">
    <property type="entry name" value="SGNH_hydro_sf"/>
</dbReference>
<accession>A0A4Q1KU80</accession>
<dbReference type="GO" id="GO:0016788">
    <property type="term" value="F:hydrolase activity, acting on ester bonds"/>
    <property type="evidence" value="ECO:0007669"/>
    <property type="project" value="UniProtKB-ARBA"/>
</dbReference>
<dbReference type="PANTHER" id="PTHR30383">
    <property type="entry name" value="THIOESTERASE 1/PROTEASE 1/LYSOPHOSPHOLIPASE L1"/>
    <property type="match status" value="1"/>
</dbReference>
<dbReference type="SUPFAM" id="SSF52266">
    <property type="entry name" value="SGNH hydrolase"/>
    <property type="match status" value="1"/>
</dbReference>